<gene>
    <name evidence="2" type="ORF">DFJ66_7898</name>
</gene>
<dbReference type="EMBL" id="RBXR01000001">
    <property type="protein sequence ID" value="RKT74538.1"/>
    <property type="molecule type" value="Genomic_DNA"/>
</dbReference>
<keyword evidence="1" id="KW-0812">Transmembrane</keyword>
<organism evidence="2 3">
    <name type="scientific">Saccharothrix variisporea</name>
    <dbReference type="NCBI Taxonomy" id="543527"/>
    <lineage>
        <taxon>Bacteria</taxon>
        <taxon>Bacillati</taxon>
        <taxon>Actinomycetota</taxon>
        <taxon>Actinomycetes</taxon>
        <taxon>Pseudonocardiales</taxon>
        <taxon>Pseudonocardiaceae</taxon>
        <taxon>Saccharothrix</taxon>
    </lineage>
</organism>
<keyword evidence="1" id="KW-0472">Membrane</keyword>
<feature type="transmembrane region" description="Helical" evidence="1">
    <location>
        <begin position="52"/>
        <end position="74"/>
    </location>
</feature>
<keyword evidence="1" id="KW-1133">Transmembrane helix</keyword>
<sequence>MAVVCPEVSVVGAVVGGTLVDTEVGPMDTMIKRAVHYALPSRRGVARVGDRVEGGVLVVAVLLALSGVPVAAAVGSEVYASGKLTAVEQSGTRHRVEATLLADAPPAPAETGRGAGVDRTPVPARWAAPDNVAHSGPVDAPAGAKAGAVVRIWVDDAGTATPPPLTVEGAAVGGTVVAFALWGGLAALLALVWLAVRVVRERLSSRSWEREWTLVEPGWTGHR</sequence>
<evidence type="ECO:0000313" key="2">
    <source>
        <dbReference type="EMBL" id="RKT74538.1"/>
    </source>
</evidence>
<dbReference type="AlphaFoldDB" id="A0A495XS85"/>
<keyword evidence="3" id="KW-1185">Reference proteome</keyword>
<evidence type="ECO:0000313" key="3">
    <source>
        <dbReference type="Proteomes" id="UP000272729"/>
    </source>
</evidence>
<dbReference type="PANTHER" id="PTHR42305">
    <property type="entry name" value="MEMBRANE PROTEIN RV1733C-RELATED"/>
    <property type="match status" value="1"/>
</dbReference>
<dbReference type="Proteomes" id="UP000272729">
    <property type="component" value="Unassembled WGS sequence"/>
</dbReference>
<proteinExistence type="predicted"/>
<dbReference type="InterPro" id="IPR039708">
    <property type="entry name" value="MT1774/Rv1733c-like"/>
</dbReference>
<feature type="transmembrane region" description="Helical" evidence="1">
    <location>
        <begin position="171"/>
        <end position="196"/>
    </location>
</feature>
<reference evidence="2 3" key="1">
    <citation type="submission" date="2018-10" db="EMBL/GenBank/DDBJ databases">
        <title>Sequencing the genomes of 1000 actinobacteria strains.</title>
        <authorList>
            <person name="Klenk H.-P."/>
        </authorList>
    </citation>
    <scope>NUCLEOTIDE SEQUENCE [LARGE SCALE GENOMIC DNA]</scope>
    <source>
        <strain evidence="2 3">DSM 43911</strain>
    </source>
</reference>
<name>A0A495XS85_9PSEU</name>
<accession>A0A495XS85</accession>
<comment type="caution">
    <text evidence="2">The sequence shown here is derived from an EMBL/GenBank/DDBJ whole genome shotgun (WGS) entry which is preliminary data.</text>
</comment>
<protein>
    <submittedName>
        <fullName evidence="2">Uncharacterized protein</fullName>
    </submittedName>
</protein>
<evidence type="ECO:0000256" key="1">
    <source>
        <dbReference type="SAM" id="Phobius"/>
    </source>
</evidence>
<dbReference type="PANTHER" id="PTHR42305:SF1">
    <property type="entry name" value="MEMBRANE PROTEIN RV1733C-RELATED"/>
    <property type="match status" value="1"/>
</dbReference>